<evidence type="ECO:0000313" key="2">
    <source>
        <dbReference type="EMBL" id="GGP99286.1"/>
    </source>
</evidence>
<keyword evidence="3" id="KW-1185">Reference proteome</keyword>
<proteinExistence type="predicted"/>
<organism evidence="2 3">
    <name type="scientific">Streptomyces roseolilacinus</name>
    <dbReference type="NCBI Taxonomy" id="66904"/>
    <lineage>
        <taxon>Bacteria</taxon>
        <taxon>Bacillati</taxon>
        <taxon>Actinomycetota</taxon>
        <taxon>Actinomycetes</taxon>
        <taxon>Kitasatosporales</taxon>
        <taxon>Streptomycetaceae</taxon>
        <taxon>Streptomyces</taxon>
    </lineage>
</organism>
<name>A0A918AXN3_9ACTN</name>
<dbReference type="AlphaFoldDB" id="A0A918AXN3"/>
<dbReference type="Proteomes" id="UP000654123">
    <property type="component" value="Unassembled WGS sequence"/>
</dbReference>
<reference evidence="2" key="2">
    <citation type="submission" date="2020-09" db="EMBL/GenBank/DDBJ databases">
        <authorList>
            <person name="Sun Q."/>
            <person name="Ohkuma M."/>
        </authorList>
    </citation>
    <scope>NUCLEOTIDE SEQUENCE</scope>
    <source>
        <strain evidence="2">JCM 4335</strain>
    </source>
</reference>
<evidence type="ECO:0000256" key="1">
    <source>
        <dbReference type="SAM" id="MobiDB-lite"/>
    </source>
</evidence>
<comment type="caution">
    <text evidence="2">The sequence shown here is derived from an EMBL/GenBank/DDBJ whole genome shotgun (WGS) entry which is preliminary data.</text>
</comment>
<protein>
    <submittedName>
        <fullName evidence="2">Uncharacterized protein</fullName>
    </submittedName>
</protein>
<feature type="region of interest" description="Disordered" evidence="1">
    <location>
        <begin position="98"/>
        <end position="123"/>
    </location>
</feature>
<reference evidence="2" key="1">
    <citation type="journal article" date="2014" name="Int. J. Syst. Evol. Microbiol.">
        <title>Complete genome sequence of Corynebacterium casei LMG S-19264T (=DSM 44701T), isolated from a smear-ripened cheese.</title>
        <authorList>
            <consortium name="US DOE Joint Genome Institute (JGI-PGF)"/>
            <person name="Walter F."/>
            <person name="Albersmeier A."/>
            <person name="Kalinowski J."/>
            <person name="Ruckert C."/>
        </authorList>
    </citation>
    <scope>NUCLEOTIDE SEQUENCE</scope>
    <source>
        <strain evidence="2">JCM 4335</strain>
    </source>
</reference>
<dbReference type="EMBL" id="BMSV01000003">
    <property type="protein sequence ID" value="GGP99286.1"/>
    <property type="molecule type" value="Genomic_DNA"/>
</dbReference>
<gene>
    <name evidence="2" type="ORF">GCM10010249_16810</name>
</gene>
<sequence length="123" mass="12804">MLCPDGQEGRVGTVVVDLGGRPIERLDDLWGAVAEPRGPPEWFVALSAGTGSGCAPVREAAATREKIEMFTGFDSSTGTERLLPGAMAGTVLRTHRLSGVSGVTADGRTRPRPSGQTDGRGRA</sequence>
<accession>A0A918AXN3</accession>
<evidence type="ECO:0000313" key="3">
    <source>
        <dbReference type="Proteomes" id="UP000654123"/>
    </source>
</evidence>